<reference evidence="1" key="1">
    <citation type="journal article" date="2011" name="Genome Biol.">
        <title>The draft genome of the carcinogenic human liver fluke Clonorchis sinensis.</title>
        <authorList>
            <person name="Wang X."/>
            <person name="Chen W."/>
            <person name="Huang Y."/>
            <person name="Sun J."/>
            <person name="Men J."/>
            <person name="Liu H."/>
            <person name="Luo F."/>
            <person name="Guo L."/>
            <person name="Lv X."/>
            <person name="Deng C."/>
            <person name="Zhou C."/>
            <person name="Fan Y."/>
            <person name="Li X."/>
            <person name="Huang L."/>
            <person name="Hu Y."/>
            <person name="Liang C."/>
            <person name="Hu X."/>
            <person name="Xu J."/>
            <person name="Yu X."/>
        </authorList>
    </citation>
    <scope>NUCLEOTIDE SEQUENCE [LARGE SCALE GENOMIC DNA]</scope>
    <source>
        <strain evidence="1">Henan</strain>
    </source>
</reference>
<name>G7Y537_CLOSI</name>
<proteinExistence type="predicted"/>
<keyword evidence="2" id="KW-1185">Reference proteome</keyword>
<dbReference type="AlphaFoldDB" id="G7Y537"/>
<sequence length="137" mass="15794">MELYHSTVDVCATRNCHSGKTCYMLTDWFQVAWQLGTGRMLQPNDFDFDFYCSKCIHQRVQVRKETDDTLVTGLPEELQKEVASSWPQLDKIALDELVKDEVGIPLECDVSETHWMFDRRLGANEFADKLETVTVLA</sequence>
<dbReference type="Proteomes" id="UP000008909">
    <property type="component" value="Unassembled WGS sequence"/>
</dbReference>
<evidence type="ECO:0000313" key="1">
    <source>
        <dbReference type="EMBL" id="GAA48093.1"/>
    </source>
</evidence>
<protein>
    <submittedName>
        <fullName evidence="1">Uncharacterized protein</fullName>
    </submittedName>
</protein>
<reference key="2">
    <citation type="submission" date="2011-10" db="EMBL/GenBank/DDBJ databases">
        <title>The genome and transcriptome sequence of Clonorchis sinensis provide insights into the carcinogenic liver fluke.</title>
        <authorList>
            <person name="Wang X."/>
            <person name="Huang Y."/>
            <person name="Chen W."/>
            <person name="Liu H."/>
            <person name="Guo L."/>
            <person name="Chen Y."/>
            <person name="Luo F."/>
            <person name="Zhou W."/>
            <person name="Sun J."/>
            <person name="Mao Q."/>
            <person name="Liang P."/>
            <person name="Zhou C."/>
            <person name="Tian Y."/>
            <person name="Men J."/>
            <person name="Lv X."/>
            <person name="Huang L."/>
            <person name="Zhou J."/>
            <person name="Hu Y."/>
            <person name="Li R."/>
            <person name="Zhang F."/>
            <person name="Lei H."/>
            <person name="Li X."/>
            <person name="Hu X."/>
            <person name="Liang C."/>
            <person name="Xu J."/>
            <person name="Wu Z."/>
            <person name="Yu X."/>
        </authorList>
    </citation>
    <scope>NUCLEOTIDE SEQUENCE</scope>
    <source>
        <strain>Henan</strain>
    </source>
</reference>
<dbReference type="EMBL" id="DF142868">
    <property type="protein sequence ID" value="GAA48093.1"/>
    <property type="molecule type" value="Genomic_DNA"/>
</dbReference>
<evidence type="ECO:0000313" key="2">
    <source>
        <dbReference type="Proteomes" id="UP000008909"/>
    </source>
</evidence>
<accession>G7Y537</accession>
<organism evidence="1 2">
    <name type="scientific">Clonorchis sinensis</name>
    <name type="common">Chinese liver fluke</name>
    <dbReference type="NCBI Taxonomy" id="79923"/>
    <lineage>
        <taxon>Eukaryota</taxon>
        <taxon>Metazoa</taxon>
        <taxon>Spiralia</taxon>
        <taxon>Lophotrochozoa</taxon>
        <taxon>Platyhelminthes</taxon>
        <taxon>Trematoda</taxon>
        <taxon>Digenea</taxon>
        <taxon>Opisthorchiida</taxon>
        <taxon>Opisthorchiata</taxon>
        <taxon>Opisthorchiidae</taxon>
        <taxon>Clonorchis</taxon>
    </lineage>
</organism>
<gene>
    <name evidence="1" type="ORF">CLF_101166</name>
</gene>